<accession>A0A9P9F147</accession>
<feature type="compositionally biased region" description="Pro residues" evidence="1">
    <location>
        <begin position="60"/>
        <end position="71"/>
    </location>
</feature>
<feature type="chain" id="PRO_5040255137" evidence="2">
    <location>
        <begin position="25"/>
        <end position="144"/>
    </location>
</feature>
<evidence type="ECO:0000313" key="4">
    <source>
        <dbReference type="Proteomes" id="UP000717696"/>
    </source>
</evidence>
<dbReference type="EMBL" id="JAGMUU010000007">
    <property type="protein sequence ID" value="KAH7149649.1"/>
    <property type="molecule type" value="Genomic_DNA"/>
</dbReference>
<feature type="region of interest" description="Disordered" evidence="1">
    <location>
        <begin position="52"/>
        <end position="71"/>
    </location>
</feature>
<evidence type="ECO:0000313" key="3">
    <source>
        <dbReference type="EMBL" id="KAH7149649.1"/>
    </source>
</evidence>
<gene>
    <name evidence="3" type="ORF">B0J13DRAFT_552039</name>
</gene>
<evidence type="ECO:0000256" key="2">
    <source>
        <dbReference type="SAM" id="SignalP"/>
    </source>
</evidence>
<evidence type="ECO:0000256" key="1">
    <source>
        <dbReference type="SAM" id="MobiDB-lite"/>
    </source>
</evidence>
<dbReference type="AlphaFoldDB" id="A0A9P9F147"/>
<feature type="compositionally biased region" description="Basic and acidic residues" evidence="1">
    <location>
        <begin position="95"/>
        <end position="137"/>
    </location>
</feature>
<feature type="signal peptide" evidence="2">
    <location>
        <begin position="1"/>
        <end position="24"/>
    </location>
</feature>
<dbReference type="Proteomes" id="UP000717696">
    <property type="component" value="Unassembled WGS sequence"/>
</dbReference>
<keyword evidence="2" id="KW-0732">Signal</keyword>
<feature type="region of interest" description="Disordered" evidence="1">
    <location>
        <begin position="82"/>
        <end position="144"/>
    </location>
</feature>
<comment type="caution">
    <text evidence="3">The sequence shown here is derived from an EMBL/GenBank/DDBJ whole genome shotgun (WGS) entry which is preliminary data.</text>
</comment>
<organism evidence="3 4">
    <name type="scientific">Dactylonectria estremocensis</name>
    <dbReference type="NCBI Taxonomy" id="1079267"/>
    <lineage>
        <taxon>Eukaryota</taxon>
        <taxon>Fungi</taxon>
        <taxon>Dikarya</taxon>
        <taxon>Ascomycota</taxon>
        <taxon>Pezizomycotina</taxon>
        <taxon>Sordariomycetes</taxon>
        <taxon>Hypocreomycetidae</taxon>
        <taxon>Hypocreales</taxon>
        <taxon>Nectriaceae</taxon>
        <taxon>Dactylonectria</taxon>
    </lineage>
</organism>
<sequence length="144" mass="16144">MAAALGRPHAQLLLLAPLLNLSRGQPGHHSVGSLPRGSWDGWWSSCRHITPRSSTTAAPTPLPYPSLPRPVHPIRRGVAVRAKEHQGLSLRRRMREMGCQKEHDIGERTMVRRSIEYGTRDRRGGQLEQGQGREARRIPAMRQA</sequence>
<name>A0A9P9F147_9HYPO</name>
<proteinExistence type="predicted"/>
<reference evidence="3" key="1">
    <citation type="journal article" date="2021" name="Nat. Commun.">
        <title>Genetic determinants of endophytism in the Arabidopsis root mycobiome.</title>
        <authorList>
            <person name="Mesny F."/>
            <person name="Miyauchi S."/>
            <person name="Thiergart T."/>
            <person name="Pickel B."/>
            <person name="Atanasova L."/>
            <person name="Karlsson M."/>
            <person name="Huettel B."/>
            <person name="Barry K.W."/>
            <person name="Haridas S."/>
            <person name="Chen C."/>
            <person name="Bauer D."/>
            <person name="Andreopoulos W."/>
            <person name="Pangilinan J."/>
            <person name="LaButti K."/>
            <person name="Riley R."/>
            <person name="Lipzen A."/>
            <person name="Clum A."/>
            <person name="Drula E."/>
            <person name="Henrissat B."/>
            <person name="Kohler A."/>
            <person name="Grigoriev I.V."/>
            <person name="Martin F.M."/>
            <person name="Hacquard S."/>
        </authorList>
    </citation>
    <scope>NUCLEOTIDE SEQUENCE</scope>
    <source>
        <strain evidence="3">MPI-CAGE-AT-0021</strain>
    </source>
</reference>
<keyword evidence="4" id="KW-1185">Reference proteome</keyword>
<protein>
    <submittedName>
        <fullName evidence="3">Uncharacterized protein</fullName>
    </submittedName>
</protein>